<dbReference type="EMBL" id="CAJVSB020000125">
    <property type="protein sequence ID" value="CAH2041837.1"/>
    <property type="molecule type" value="Genomic_DNA"/>
</dbReference>
<keyword evidence="2" id="KW-1185">Reference proteome</keyword>
<dbReference type="Proteomes" id="UP000836841">
    <property type="component" value="Unassembled WGS sequence"/>
</dbReference>
<evidence type="ECO:0000313" key="1">
    <source>
        <dbReference type="EMBL" id="CAH2041837.1"/>
    </source>
</evidence>
<protein>
    <submittedName>
        <fullName evidence="1">Uncharacterized protein</fullName>
    </submittedName>
</protein>
<comment type="caution">
    <text evidence="1">The sequence shown here is derived from an EMBL/GenBank/DDBJ whole genome shotgun (WGS) entry which is preliminary data.</text>
</comment>
<gene>
    <name evidence="1" type="ORF">TAV2_LOCUS4538</name>
</gene>
<organism evidence="1 2">
    <name type="scientific">Thlaspi arvense</name>
    <name type="common">Field penny-cress</name>
    <dbReference type="NCBI Taxonomy" id="13288"/>
    <lineage>
        <taxon>Eukaryota</taxon>
        <taxon>Viridiplantae</taxon>
        <taxon>Streptophyta</taxon>
        <taxon>Embryophyta</taxon>
        <taxon>Tracheophyta</taxon>
        <taxon>Spermatophyta</taxon>
        <taxon>Magnoliopsida</taxon>
        <taxon>eudicotyledons</taxon>
        <taxon>Gunneridae</taxon>
        <taxon>Pentapetalae</taxon>
        <taxon>rosids</taxon>
        <taxon>malvids</taxon>
        <taxon>Brassicales</taxon>
        <taxon>Brassicaceae</taxon>
        <taxon>Thlaspideae</taxon>
        <taxon>Thlaspi</taxon>
    </lineage>
</organism>
<dbReference type="AlphaFoldDB" id="A0AAU9RHB2"/>
<evidence type="ECO:0000313" key="2">
    <source>
        <dbReference type="Proteomes" id="UP000836841"/>
    </source>
</evidence>
<reference evidence="1 2" key="1">
    <citation type="submission" date="2022-03" db="EMBL/GenBank/DDBJ databases">
        <authorList>
            <person name="Nunn A."/>
            <person name="Chopra R."/>
            <person name="Nunn A."/>
            <person name="Contreras Garrido A."/>
        </authorList>
    </citation>
    <scope>NUCLEOTIDE SEQUENCE [LARGE SCALE GENOMIC DNA]</scope>
</reference>
<sequence>MESPINKSAPPLLFDQEYVGFWVSSFSQNHRAHVASVRSFFVIGQNFGQICSGKSVFCHGCCRFSETPYPDNMELVFIYSAFVKGDQHTSILSRRVAWME</sequence>
<proteinExistence type="predicted"/>
<accession>A0AAU9RHB2</accession>
<name>A0AAU9RHB2_THLAR</name>